<gene>
    <name evidence="10" type="ORF">OBBRIDRAFT_326904</name>
</gene>
<dbReference type="InterPro" id="IPR050205">
    <property type="entry name" value="CDPK_Ser/Thr_kinases"/>
</dbReference>
<dbReference type="EMBL" id="KV722356">
    <property type="protein sequence ID" value="OCH93323.1"/>
    <property type="molecule type" value="Genomic_DNA"/>
</dbReference>
<dbReference type="GO" id="GO:0005524">
    <property type="term" value="F:ATP binding"/>
    <property type="evidence" value="ECO:0007669"/>
    <property type="project" value="UniProtKB-UniRule"/>
</dbReference>
<evidence type="ECO:0000256" key="1">
    <source>
        <dbReference type="ARBA" id="ARBA00022527"/>
    </source>
</evidence>
<proteinExistence type="inferred from homology"/>
<dbReference type="Gene3D" id="1.10.510.10">
    <property type="entry name" value="Transferase(Phosphotransferase) domain 1"/>
    <property type="match status" value="1"/>
</dbReference>
<dbReference type="InterPro" id="IPR011009">
    <property type="entry name" value="Kinase-like_dom_sf"/>
</dbReference>
<protein>
    <submittedName>
        <fullName evidence="10">Pkinase-domain-containing protein</fullName>
    </submittedName>
</protein>
<sequence>MVALNLHRKCKRPIADLTGQYIGHGSARIQLLKALGAGAYGAVYTARSASDKDLPPVDYAVKVLLKADERNPRRKDSQRQEVEFHDQMSAHPNVITFHGAMQDEHYIYLIMDHCPGGDLFRLIARDRVLARNDALIKRLFLQIIDAVETCHASSIFHRDLKPDNILVSEDLSQVYLTDFGLSTEDSFSHKFGVGSPLYMSPEQCVRTPRDRRCRDTQLCDTRRCDVWALALILMNMVCGRVPWMEANVRDARFLLYTRRPNFLREMLPISKGANEIFKRMLTLDPEEAVDLYTLRGLVQNLKTFYMSEEEVRAVGGHVEQIWNFYSPKNSTRTPGVPPGGKGAPSTTSNSLEDDSDDSDERLAGINSSMLDMTERGQFVKEQPASCADKRSICAASEANTSTTAVESITPVTSKKHPRVDLPAPDYGLDLDWAPATPWRLAGLPEPEPPKVKEFRSSAGMRLLRRLLGSLIAV</sequence>
<dbReference type="InterPro" id="IPR000719">
    <property type="entry name" value="Prot_kinase_dom"/>
</dbReference>
<dbReference type="SUPFAM" id="SSF56112">
    <property type="entry name" value="Protein kinase-like (PK-like)"/>
    <property type="match status" value="1"/>
</dbReference>
<organism evidence="10 11">
    <name type="scientific">Obba rivulosa</name>
    <dbReference type="NCBI Taxonomy" id="1052685"/>
    <lineage>
        <taxon>Eukaryota</taxon>
        <taxon>Fungi</taxon>
        <taxon>Dikarya</taxon>
        <taxon>Basidiomycota</taxon>
        <taxon>Agaricomycotina</taxon>
        <taxon>Agaricomycetes</taxon>
        <taxon>Polyporales</taxon>
        <taxon>Gelatoporiaceae</taxon>
        <taxon>Obba</taxon>
    </lineage>
</organism>
<evidence type="ECO:0000256" key="2">
    <source>
        <dbReference type="ARBA" id="ARBA00022679"/>
    </source>
</evidence>
<evidence type="ECO:0000256" key="5">
    <source>
        <dbReference type="ARBA" id="ARBA00022840"/>
    </source>
</evidence>
<evidence type="ECO:0000256" key="6">
    <source>
        <dbReference type="PROSITE-ProRule" id="PRU10141"/>
    </source>
</evidence>
<keyword evidence="11" id="KW-1185">Reference proteome</keyword>
<evidence type="ECO:0000259" key="9">
    <source>
        <dbReference type="PROSITE" id="PS50011"/>
    </source>
</evidence>
<reference evidence="10 11" key="1">
    <citation type="submission" date="2016-07" db="EMBL/GenBank/DDBJ databases">
        <title>Draft genome of the white-rot fungus Obba rivulosa 3A-2.</title>
        <authorList>
            <consortium name="DOE Joint Genome Institute"/>
            <person name="Miettinen O."/>
            <person name="Riley R."/>
            <person name="Acob R."/>
            <person name="Barry K."/>
            <person name="Cullen D."/>
            <person name="De Vries R."/>
            <person name="Hainaut M."/>
            <person name="Hatakka A."/>
            <person name="Henrissat B."/>
            <person name="Hilden K."/>
            <person name="Kuo R."/>
            <person name="Labutti K."/>
            <person name="Lipzen A."/>
            <person name="Makela M.R."/>
            <person name="Sandor L."/>
            <person name="Spatafora J.W."/>
            <person name="Grigoriev I.V."/>
            <person name="Hibbett D.S."/>
        </authorList>
    </citation>
    <scope>NUCLEOTIDE SEQUENCE [LARGE SCALE GENOMIC DNA]</scope>
    <source>
        <strain evidence="10 11">3A-2</strain>
    </source>
</reference>
<dbReference type="AlphaFoldDB" id="A0A8E2J2M0"/>
<evidence type="ECO:0000256" key="3">
    <source>
        <dbReference type="ARBA" id="ARBA00022741"/>
    </source>
</evidence>
<dbReference type="PROSITE" id="PS00108">
    <property type="entry name" value="PROTEIN_KINASE_ST"/>
    <property type="match status" value="1"/>
</dbReference>
<evidence type="ECO:0000256" key="7">
    <source>
        <dbReference type="RuleBase" id="RU000304"/>
    </source>
</evidence>
<dbReference type="Proteomes" id="UP000250043">
    <property type="component" value="Unassembled WGS sequence"/>
</dbReference>
<dbReference type="OrthoDB" id="541276at2759"/>
<keyword evidence="2" id="KW-0808">Transferase</keyword>
<accession>A0A8E2J2M0</accession>
<comment type="similarity">
    <text evidence="7">Belongs to the protein kinase superfamily.</text>
</comment>
<dbReference type="PROSITE" id="PS00107">
    <property type="entry name" value="PROTEIN_KINASE_ATP"/>
    <property type="match status" value="1"/>
</dbReference>
<evidence type="ECO:0000313" key="11">
    <source>
        <dbReference type="Proteomes" id="UP000250043"/>
    </source>
</evidence>
<keyword evidence="5 6" id="KW-0067">ATP-binding</keyword>
<dbReference type="GO" id="GO:0004674">
    <property type="term" value="F:protein serine/threonine kinase activity"/>
    <property type="evidence" value="ECO:0007669"/>
    <property type="project" value="UniProtKB-KW"/>
</dbReference>
<feature type="domain" description="Protein kinase" evidence="9">
    <location>
        <begin position="29"/>
        <end position="305"/>
    </location>
</feature>
<name>A0A8E2J2M0_9APHY</name>
<dbReference type="SMART" id="SM00220">
    <property type="entry name" value="S_TKc"/>
    <property type="match status" value="1"/>
</dbReference>
<dbReference type="InterPro" id="IPR017441">
    <property type="entry name" value="Protein_kinase_ATP_BS"/>
</dbReference>
<evidence type="ECO:0000313" key="10">
    <source>
        <dbReference type="EMBL" id="OCH93323.1"/>
    </source>
</evidence>
<evidence type="ECO:0000256" key="8">
    <source>
        <dbReference type="SAM" id="MobiDB-lite"/>
    </source>
</evidence>
<keyword evidence="3 6" id="KW-0547">Nucleotide-binding</keyword>
<dbReference type="Pfam" id="PF00069">
    <property type="entry name" value="Pkinase"/>
    <property type="match status" value="1"/>
</dbReference>
<evidence type="ECO:0000256" key="4">
    <source>
        <dbReference type="ARBA" id="ARBA00022777"/>
    </source>
</evidence>
<feature type="binding site" evidence="6">
    <location>
        <position position="62"/>
    </location>
    <ligand>
        <name>ATP</name>
        <dbReference type="ChEBI" id="CHEBI:30616"/>
    </ligand>
</feature>
<dbReference type="InterPro" id="IPR008271">
    <property type="entry name" value="Ser/Thr_kinase_AS"/>
</dbReference>
<dbReference type="PROSITE" id="PS50011">
    <property type="entry name" value="PROTEIN_KINASE_DOM"/>
    <property type="match status" value="1"/>
</dbReference>
<dbReference type="PANTHER" id="PTHR24349">
    <property type="entry name" value="SERINE/THREONINE-PROTEIN KINASE"/>
    <property type="match status" value="1"/>
</dbReference>
<keyword evidence="1 7" id="KW-0723">Serine/threonine-protein kinase</keyword>
<keyword evidence="4 10" id="KW-0418">Kinase</keyword>
<feature type="region of interest" description="Disordered" evidence="8">
    <location>
        <begin position="327"/>
        <end position="362"/>
    </location>
</feature>